<feature type="transmembrane region" description="Helical" evidence="1">
    <location>
        <begin position="57"/>
        <end position="75"/>
    </location>
</feature>
<keyword evidence="1" id="KW-0812">Transmembrane</keyword>
<dbReference type="Pfam" id="PF07301">
    <property type="entry name" value="DUF1453"/>
    <property type="match status" value="1"/>
</dbReference>
<organism evidence="2 3">
    <name type="scientific">Aquirhabdus parva</name>
    <dbReference type="NCBI Taxonomy" id="2283318"/>
    <lineage>
        <taxon>Bacteria</taxon>
        <taxon>Pseudomonadati</taxon>
        <taxon>Pseudomonadota</taxon>
        <taxon>Gammaproteobacteria</taxon>
        <taxon>Moraxellales</taxon>
        <taxon>Moraxellaceae</taxon>
        <taxon>Aquirhabdus</taxon>
    </lineage>
</organism>
<evidence type="ECO:0000313" key="2">
    <source>
        <dbReference type="EMBL" id="AXI03015.1"/>
    </source>
</evidence>
<protein>
    <recommendedName>
        <fullName evidence="4">DUF1453 domain-containing protein</fullName>
    </recommendedName>
</protein>
<dbReference type="Proteomes" id="UP000253940">
    <property type="component" value="Chromosome"/>
</dbReference>
<gene>
    <name evidence="2" type="ORF">HYN46_09285</name>
</gene>
<evidence type="ECO:0000313" key="3">
    <source>
        <dbReference type="Proteomes" id="UP000253940"/>
    </source>
</evidence>
<reference evidence="2 3" key="1">
    <citation type="submission" date="2018-07" db="EMBL/GenBank/DDBJ databases">
        <title>Genome sequencing of Moraxellaceae gen. HYN0046.</title>
        <authorList>
            <person name="Kim M."/>
            <person name="Yi H."/>
        </authorList>
    </citation>
    <scope>NUCLEOTIDE SEQUENCE [LARGE SCALE GENOMIC DNA]</scope>
    <source>
        <strain evidence="2 3">HYN0046</strain>
    </source>
</reference>
<evidence type="ECO:0008006" key="4">
    <source>
        <dbReference type="Google" id="ProtNLM"/>
    </source>
</evidence>
<proteinExistence type="predicted"/>
<keyword evidence="1" id="KW-0472">Membrane</keyword>
<feature type="transmembrane region" description="Helical" evidence="1">
    <location>
        <begin position="87"/>
        <end position="112"/>
    </location>
</feature>
<dbReference type="AlphaFoldDB" id="A0A345P6V6"/>
<name>A0A345P6V6_9GAMM</name>
<keyword evidence="3" id="KW-1185">Reference proteome</keyword>
<evidence type="ECO:0000256" key="1">
    <source>
        <dbReference type="SAM" id="Phobius"/>
    </source>
</evidence>
<dbReference type="EMBL" id="CP031222">
    <property type="protein sequence ID" value="AXI03015.1"/>
    <property type="molecule type" value="Genomic_DNA"/>
</dbReference>
<sequence>MALLALIPLLIWRIYSRIKRHLGPQKSILWRHILVVVLYPLVLISLSVHALQYTSSLIGLLTGITLGIALAIYSLRVTRFEYIDQSFFYTPSAHIGIALSVILTGRLLYRLYEVCGGGITPEELEGLSESSATLLILGTFFGYYLSYTIGILRLRSRFLIPDNKSE</sequence>
<dbReference type="OrthoDB" id="6038141at2"/>
<keyword evidence="1" id="KW-1133">Transmembrane helix</keyword>
<feature type="transmembrane region" description="Helical" evidence="1">
    <location>
        <begin position="28"/>
        <end position="51"/>
    </location>
</feature>
<feature type="transmembrane region" description="Helical" evidence="1">
    <location>
        <begin position="132"/>
        <end position="154"/>
    </location>
</feature>
<dbReference type="KEGG" id="mbah:HYN46_09285"/>
<accession>A0A345P6V6</accession>
<dbReference type="InterPro" id="IPR058247">
    <property type="entry name" value="DUF1453"/>
</dbReference>